<feature type="domain" description="C2H2-type" evidence="17">
    <location>
        <begin position="444"/>
        <end position="467"/>
    </location>
</feature>
<comment type="subunit">
    <text evidence="13">Interacts with KLF4.</text>
</comment>
<dbReference type="Gene3D" id="3.30.160.60">
    <property type="entry name" value="Classic Zinc Finger"/>
    <property type="match status" value="4"/>
</dbReference>
<dbReference type="InterPro" id="IPR013087">
    <property type="entry name" value="Znf_C2H2_type"/>
</dbReference>
<dbReference type="PROSITE" id="PS50157">
    <property type="entry name" value="ZINC_FINGER_C2H2_2"/>
    <property type="match status" value="5"/>
</dbReference>
<dbReference type="GO" id="GO:0000978">
    <property type="term" value="F:RNA polymerase II cis-regulatory region sequence-specific DNA binding"/>
    <property type="evidence" value="ECO:0007669"/>
    <property type="project" value="TreeGrafter"/>
</dbReference>
<dbReference type="GO" id="GO:0003700">
    <property type="term" value="F:DNA-binding transcription factor activity"/>
    <property type="evidence" value="ECO:0007669"/>
    <property type="project" value="TreeGrafter"/>
</dbReference>
<evidence type="ECO:0000256" key="4">
    <source>
        <dbReference type="ARBA" id="ARBA00022723"/>
    </source>
</evidence>
<evidence type="ECO:0000256" key="16">
    <source>
        <dbReference type="SAM" id="MobiDB-lite"/>
    </source>
</evidence>
<dbReference type="GO" id="GO:2000171">
    <property type="term" value="P:negative regulation of dendrite development"/>
    <property type="evidence" value="ECO:0007669"/>
    <property type="project" value="TreeGrafter"/>
</dbReference>
<reference evidence="18" key="2">
    <citation type="submission" date="2025-08" db="UniProtKB">
        <authorList>
            <consortium name="Ensembl"/>
        </authorList>
    </citation>
    <scope>IDENTIFICATION</scope>
</reference>
<evidence type="ECO:0000256" key="13">
    <source>
        <dbReference type="ARBA" id="ARBA00065642"/>
    </source>
</evidence>
<dbReference type="OMA" id="RNQWALW"/>
<evidence type="ECO:0000313" key="18">
    <source>
        <dbReference type="Ensembl" id="ENSSSUP00005030171.1"/>
    </source>
</evidence>
<evidence type="ECO:0000256" key="5">
    <source>
        <dbReference type="ARBA" id="ARBA00022737"/>
    </source>
</evidence>
<keyword evidence="19" id="KW-1185">Reference proteome</keyword>
<feature type="domain" description="C2H2-type" evidence="17">
    <location>
        <begin position="385"/>
        <end position="412"/>
    </location>
</feature>
<organism evidence="18 19">
    <name type="scientific">Suricata suricatta</name>
    <name type="common">Meerkat</name>
    <dbReference type="NCBI Taxonomy" id="37032"/>
    <lineage>
        <taxon>Eukaryota</taxon>
        <taxon>Metazoa</taxon>
        <taxon>Chordata</taxon>
        <taxon>Craniata</taxon>
        <taxon>Vertebrata</taxon>
        <taxon>Euteleostomi</taxon>
        <taxon>Mammalia</taxon>
        <taxon>Eutheria</taxon>
        <taxon>Laurasiatheria</taxon>
        <taxon>Carnivora</taxon>
        <taxon>Feliformia</taxon>
        <taxon>Herpestidae</taxon>
        <taxon>Suricata</taxon>
    </lineage>
</organism>
<feature type="domain" description="C2H2-type" evidence="17">
    <location>
        <begin position="413"/>
        <end position="435"/>
    </location>
</feature>
<protein>
    <recommendedName>
        <fullName evidence="14">Zinc finger protein 296</fullName>
    </recommendedName>
</protein>
<accession>A0A673V9E2</accession>
<dbReference type="GO" id="GO:0006357">
    <property type="term" value="P:regulation of transcription by RNA polymerase II"/>
    <property type="evidence" value="ECO:0007669"/>
    <property type="project" value="TreeGrafter"/>
</dbReference>
<evidence type="ECO:0000256" key="2">
    <source>
        <dbReference type="ARBA" id="ARBA00006991"/>
    </source>
</evidence>
<dbReference type="GO" id="GO:0008270">
    <property type="term" value="F:zinc ion binding"/>
    <property type="evidence" value="ECO:0007669"/>
    <property type="project" value="UniProtKB-KW"/>
</dbReference>
<dbReference type="FunFam" id="3.30.160.60:FF:000055">
    <property type="entry name" value="B-cell lymphoma/leukemia 11A isoform X1"/>
    <property type="match status" value="1"/>
</dbReference>
<feature type="domain" description="C2H2-type" evidence="17">
    <location>
        <begin position="229"/>
        <end position="256"/>
    </location>
</feature>
<keyword evidence="6 15" id="KW-0863">Zinc-finger</keyword>
<dbReference type="FunFam" id="3.30.160.60:FF:000046">
    <property type="entry name" value="Putative B-cell lymphoma/leukemia 11A"/>
    <property type="match status" value="1"/>
</dbReference>
<feature type="compositionally biased region" description="Basic and acidic residues" evidence="16">
    <location>
        <begin position="32"/>
        <end position="42"/>
    </location>
</feature>
<keyword evidence="8" id="KW-0832">Ubl conjugation</keyword>
<dbReference type="PROSITE" id="PS00028">
    <property type="entry name" value="ZINC_FINGER_C2H2_1"/>
    <property type="match status" value="6"/>
</dbReference>
<evidence type="ECO:0000259" key="17">
    <source>
        <dbReference type="PROSITE" id="PS50157"/>
    </source>
</evidence>
<dbReference type="RefSeq" id="XP_029779996.1">
    <property type="nucleotide sequence ID" value="XM_029924136.1"/>
</dbReference>
<reference evidence="18" key="3">
    <citation type="submission" date="2025-09" db="UniProtKB">
        <authorList>
            <consortium name="Ensembl"/>
        </authorList>
    </citation>
    <scope>IDENTIFICATION</scope>
</reference>
<evidence type="ECO:0000256" key="9">
    <source>
        <dbReference type="ARBA" id="ARBA00023015"/>
    </source>
</evidence>
<dbReference type="CTD" id="162979"/>
<gene>
    <name evidence="18" type="primary">ZNF296</name>
</gene>
<dbReference type="InterPro" id="IPR051497">
    <property type="entry name" value="Dev/Hematopoietic_TF"/>
</dbReference>
<feature type="domain" description="C2H2-type" evidence="17">
    <location>
        <begin position="257"/>
        <end position="284"/>
    </location>
</feature>
<keyword evidence="9" id="KW-0805">Transcription regulation</keyword>
<comment type="function">
    <text evidence="12">May be a transcriptional corepressor with KLF4.</text>
</comment>
<dbReference type="GO" id="GO:0005634">
    <property type="term" value="C:nucleus"/>
    <property type="evidence" value="ECO:0007669"/>
    <property type="project" value="UniProtKB-SubCell"/>
</dbReference>
<evidence type="ECO:0000256" key="15">
    <source>
        <dbReference type="PROSITE-ProRule" id="PRU00042"/>
    </source>
</evidence>
<keyword evidence="3" id="KW-1017">Isopeptide bond</keyword>
<evidence type="ECO:0000256" key="10">
    <source>
        <dbReference type="ARBA" id="ARBA00023163"/>
    </source>
</evidence>
<dbReference type="Ensembl" id="ENSSSUT00005034431.1">
    <property type="protein sequence ID" value="ENSSSUP00005030171.1"/>
    <property type="gene ID" value="ENSSSUG00005019475.1"/>
</dbReference>
<dbReference type="SUPFAM" id="SSF57667">
    <property type="entry name" value="beta-beta-alpha zinc fingers"/>
    <property type="match status" value="2"/>
</dbReference>
<dbReference type="Proteomes" id="UP000472268">
    <property type="component" value="Chromosome 16"/>
</dbReference>
<keyword evidence="10" id="KW-0804">Transcription</keyword>
<evidence type="ECO:0000256" key="12">
    <source>
        <dbReference type="ARBA" id="ARBA00056265"/>
    </source>
</evidence>
<comment type="similarity">
    <text evidence="2">Belongs to the krueppel C2H2-type zinc-finger protein family.</text>
</comment>
<dbReference type="AlphaFoldDB" id="A0A673V9E2"/>
<dbReference type="FunFam" id="3.30.160.60:FF:002169">
    <property type="entry name" value="Zgc:174573"/>
    <property type="match status" value="1"/>
</dbReference>
<dbReference type="PANTHER" id="PTHR45993:SF2">
    <property type="entry name" value="ZINC FINGER PROTEIN 296"/>
    <property type="match status" value="1"/>
</dbReference>
<keyword evidence="4" id="KW-0479">Metal-binding</keyword>
<feature type="region of interest" description="Disordered" evidence="16">
    <location>
        <begin position="273"/>
        <end position="385"/>
    </location>
</feature>
<evidence type="ECO:0000313" key="19">
    <source>
        <dbReference type="Proteomes" id="UP000472268"/>
    </source>
</evidence>
<evidence type="ECO:0000256" key="11">
    <source>
        <dbReference type="ARBA" id="ARBA00023242"/>
    </source>
</evidence>
<reference evidence="18 19" key="1">
    <citation type="submission" date="2019-05" db="EMBL/GenBank/DDBJ databases">
        <title>A Chromosome-scale Meerkat (S. suricatta) Genome Assembly.</title>
        <authorList>
            <person name="Dudchenko O."/>
            <person name="Lieberman Aiden E."/>
            <person name="Tung J."/>
            <person name="Barreiro L.B."/>
            <person name="Clutton-Brock T.H."/>
        </authorList>
    </citation>
    <scope>NUCLEOTIDE SEQUENCE [LARGE SCALE GENOMIC DNA]</scope>
</reference>
<name>A0A673V9E2_SURSU</name>
<feature type="compositionally biased region" description="Gly residues" evidence="16">
    <location>
        <begin position="338"/>
        <end position="349"/>
    </location>
</feature>
<dbReference type="PANTHER" id="PTHR45993">
    <property type="entry name" value="B-CELL LYMPHOMA/LEUKEMIA 11"/>
    <property type="match status" value="1"/>
</dbReference>
<dbReference type="Pfam" id="PF25491">
    <property type="entry name" value="CCHC_BCL-11A"/>
    <property type="match status" value="1"/>
</dbReference>
<evidence type="ECO:0000256" key="1">
    <source>
        <dbReference type="ARBA" id="ARBA00004123"/>
    </source>
</evidence>
<evidence type="ECO:0000256" key="6">
    <source>
        <dbReference type="ARBA" id="ARBA00022771"/>
    </source>
</evidence>
<sequence>MSRRKAGCMPRRVDPEPAANTDDEMEMSDLVIEMKPEPDVRPFQDPGLGPFSPKEVPTPGPLEGEPRHSPGPVSVGSPLHALGARHQWALWTPLILSPRDRQPWTDKHPDLLTCGRCLQTFPLEAITAFMDHKKLDCQLSRGPSPGQGSERKDPLSLGCFRCGRQFSGAWKLLRHAQWDHGLSIYQTEPEAPEAPLLGLAEVAAAVAAVVEPEAEARGPRASVGPRRSPTCQVCAKTLSSFSNLKVHMRSHTGERPYACDQCPYTCTQSSKLNRHKKTHRQPQPQSPFKAPASLEQPPATAPPEPAVHAAAPASSLPCSSSSEGAGAAATAGVQEPGAPGGGAQVGPGGASWEATTKEQRTEPAKSQISPKKMPKPAAKSRGPGGSCEFCGKRFSNSSNLTVHRRSHTGERPYACELCPYACAQSSKLNRHRRMHGLGPGSTRFECPRCCVPFGLRATLDKHLRQKHPEVAGDA</sequence>
<keyword evidence="5" id="KW-0677">Repeat</keyword>
<evidence type="ECO:0000256" key="14">
    <source>
        <dbReference type="ARBA" id="ARBA00067173"/>
    </source>
</evidence>
<dbReference type="Pfam" id="PF00096">
    <property type="entry name" value="zf-C2H2"/>
    <property type="match status" value="4"/>
</dbReference>
<evidence type="ECO:0000256" key="7">
    <source>
        <dbReference type="ARBA" id="ARBA00022833"/>
    </source>
</evidence>
<proteinExistence type="inferred from homology"/>
<evidence type="ECO:0000256" key="3">
    <source>
        <dbReference type="ARBA" id="ARBA00022499"/>
    </source>
</evidence>
<dbReference type="InterPro" id="IPR036236">
    <property type="entry name" value="Znf_C2H2_sf"/>
</dbReference>
<keyword evidence="7" id="KW-0862">Zinc</keyword>
<evidence type="ECO:0000256" key="8">
    <source>
        <dbReference type="ARBA" id="ARBA00022843"/>
    </source>
</evidence>
<dbReference type="GeneID" id="115279651"/>
<feature type="region of interest" description="Disordered" evidence="16">
    <location>
        <begin position="1"/>
        <end position="78"/>
    </location>
</feature>
<keyword evidence="11" id="KW-0539">Nucleus</keyword>
<dbReference type="OrthoDB" id="10046198at2759"/>
<comment type="subcellular location">
    <subcellularLocation>
        <location evidence="1">Nucleus</location>
    </subcellularLocation>
</comment>
<dbReference type="SMART" id="SM00355">
    <property type="entry name" value="ZnF_C2H2"/>
    <property type="match status" value="6"/>
</dbReference>
<dbReference type="InterPro" id="IPR057448">
    <property type="entry name" value="BCL-11A_Znf_CCHC"/>
</dbReference>
<dbReference type="FunFam" id="3.30.160.60:FF:001546">
    <property type="entry name" value="Zinc finger protein 296"/>
    <property type="match status" value="1"/>
</dbReference>
<feature type="compositionally biased region" description="Low complexity" evidence="16">
    <location>
        <begin position="306"/>
        <end position="337"/>
    </location>
</feature>